<organism evidence="1 2">
    <name type="scientific">Kibdelosporangium lantanae</name>
    <dbReference type="NCBI Taxonomy" id="1497396"/>
    <lineage>
        <taxon>Bacteria</taxon>
        <taxon>Bacillati</taxon>
        <taxon>Actinomycetota</taxon>
        <taxon>Actinomycetes</taxon>
        <taxon>Pseudonocardiales</taxon>
        <taxon>Pseudonocardiaceae</taxon>
        <taxon>Kibdelosporangium</taxon>
    </lineage>
</organism>
<accession>A0ABW3MEE3</accession>
<keyword evidence="2" id="KW-1185">Reference proteome</keyword>
<evidence type="ECO:0000313" key="1">
    <source>
        <dbReference type="EMBL" id="MFD1048963.1"/>
    </source>
</evidence>
<feature type="non-terminal residue" evidence="1">
    <location>
        <position position="1"/>
    </location>
</feature>
<proteinExistence type="predicted"/>
<comment type="caution">
    <text evidence="1">The sequence shown here is derived from an EMBL/GenBank/DDBJ whole genome shotgun (WGS) entry which is preliminary data.</text>
</comment>
<dbReference type="InterPro" id="IPR048031">
    <property type="entry name" value="ScyD/ScyE-like"/>
</dbReference>
<dbReference type="Proteomes" id="UP001597045">
    <property type="component" value="Unassembled WGS sequence"/>
</dbReference>
<dbReference type="SUPFAM" id="SSF63829">
    <property type="entry name" value="Calcium-dependent phosphotriesterase"/>
    <property type="match status" value="1"/>
</dbReference>
<protein>
    <submittedName>
        <fullName evidence="1">ScyD/ScyE family protein</fullName>
    </submittedName>
</protein>
<sequence>VVRGPDGAYYVGQLTGFPFTPGSAKVFRVRPGGQPQVVADGFTNVIDVAFGPDGCLYVLEISARGLTSGDPTGALIKVNHDRSRTVVAEQGLEAPGGLTIRGHYAYVSNHGTSAGGGEVVRIPLH</sequence>
<reference evidence="2" key="1">
    <citation type="journal article" date="2019" name="Int. J. Syst. Evol. Microbiol.">
        <title>The Global Catalogue of Microorganisms (GCM) 10K type strain sequencing project: providing services to taxonomists for standard genome sequencing and annotation.</title>
        <authorList>
            <consortium name="The Broad Institute Genomics Platform"/>
            <consortium name="The Broad Institute Genome Sequencing Center for Infectious Disease"/>
            <person name="Wu L."/>
            <person name="Ma J."/>
        </authorList>
    </citation>
    <scope>NUCLEOTIDE SEQUENCE [LARGE SCALE GENOMIC DNA]</scope>
    <source>
        <strain evidence="2">JCM 31486</strain>
    </source>
</reference>
<dbReference type="EMBL" id="JBHTIS010001895">
    <property type="protein sequence ID" value="MFD1048963.1"/>
    <property type="molecule type" value="Genomic_DNA"/>
</dbReference>
<gene>
    <name evidence="1" type="ORF">ACFQ1S_27200</name>
</gene>
<evidence type="ECO:0000313" key="2">
    <source>
        <dbReference type="Proteomes" id="UP001597045"/>
    </source>
</evidence>
<name>A0ABW3MEE3_9PSEU</name>
<dbReference type="NCBIfam" id="NF033206">
    <property type="entry name" value="ScyE_fam"/>
    <property type="match status" value="1"/>
</dbReference>